<dbReference type="Pfam" id="PF06742">
    <property type="entry name" value="DUF1214"/>
    <property type="match status" value="1"/>
</dbReference>
<dbReference type="PIRSF" id="PIRSF009471">
    <property type="entry name" value="UCP009471"/>
    <property type="match status" value="1"/>
</dbReference>
<dbReference type="PANTHER" id="PTHR36509:SF2">
    <property type="entry name" value="BLL3101 PROTEIN"/>
    <property type="match status" value="1"/>
</dbReference>
<dbReference type="EMBL" id="CP157484">
    <property type="protein sequence ID" value="XBO39991.1"/>
    <property type="molecule type" value="Genomic_DNA"/>
</dbReference>
<organism evidence="2">
    <name type="scientific">Alsobacter sp. KACC 23698</name>
    <dbReference type="NCBI Taxonomy" id="3149229"/>
    <lineage>
        <taxon>Bacteria</taxon>
        <taxon>Pseudomonadati</taxon>
        <taxon>Pseudomonadota</taxon>
        <taxon>Alphaproteobacteria</taxon>
        <taxon>Hyphomicrobiales</taxon>
        <taxon>Alsobacteraceae</taxon>
        <taxon>Alsobacter</taxon>
    </lineage>
</organism>
<accession>A0AAU7JHX7</accession>
<proteinExistence type="predicted"/>
<evidence type="ECO:0000259" key="1">
    <source>
        <dbReference type="Pfam" id="PF06742"/>
    </source>
</evidence>
<gene>
    <name evidence="2" type="ORF">ABEG18_04190</name>
</gene>
<dbReference type="AlphaFoldDB" id="A0AAU7JHX7"/>
<evidence type="ECO:0000313" key="2">
    <source>
        <dbReference type="EMBL" id="XBO39991.1"/>
    </source>
</evidence>
<dbReference type="RefSeq" id="WP_406856843.1">
    <property type="nucleotide sequence ID" value="NZ_CP157484.1"/>
</dbReference>
<dbReference type="PANTHER" id="PTHR36509">
    <property type="entry name" value="BLL3101 PROTEIN"/>
    <property type="match status" value="1"/>
</dbReference>
<dbReference type="InterPro" id="IPR012038">
    <property type="entry name" value="UCP009471"/>
</dbReference>
<feature type="domain" description="DUF1214" evidence="1">
    <location>
        <begin position="91"/>
        <end position="189"/>
    </location>
</feature>
<sequence length="212" mass="22487">MSDFVLPYAAPRAVAPPRRRRSALGGFLAVLAIGLGGGLGATYYSVSRNVVFGAVEAGPWTAWPRTGALDADPYTRASVARNGETPLGLGEGLVFTARRDSAGRPLLAQCAYRVVGRAPQARYWTITAQTPNGQLIANPAGRYGFTSAEIVRGQNGQFAIEVAREARPGAWLPVTGSGRFDLVMRLYDTPVSVTSRVIDPATAPRIEQVGCP</sequence>
<dbReference type="InterPro" id="IPR010621">
    <property type="entry name" value="DUF1214"/>
</dbReference>
<dbReference type="Gene3D" id="2.60.120.600">
    <property type="entry name" value="Domain of unknown function DUF1214, C-terminal domain"/>
    <property type="match status" value="1"/>
</dbReference>
<protein>
    <submittedName>
        <fullName evidence="2">DUF1214 domain-containing protein</fullName>
    </submittedName>
</protein>
<dbReference type="SUPFAM" id="SSF160935">
    <property type="entry name" value="VPA0735-like"/>
    <property type="match status" value="1"/>
</dbReference>
<reference evidence="2" key="1">
    <citation type="submission" date="2024-05" db="EMBL/GenBank/DDBJ databases">
        <authorList>
            <person name="Kim S."/>
            <person name="Heo J."/>
            <person name="Choi H."/>
            <person name="Choi Y."/>
            <person name="Kwon S.-W."/>
            <person name="Kim Y."/>
        </authorList>
    </citation>
    <scope>NUCLEOTIDE SEQUENCE</scope>
    <source>
        <strain evidence="2">KACC 23698</strain>
    </source>
</reference>
<dbReference type="InterPro" id="IPR037049">
    <property type="entry name" value="DUF1214_C_sf"/>
</dbReference>
<name>A0AAU7JHX7_9HYPH</name>